<dbReference type="InterPro" id="IPR001452">
    <property type="entry name" value="SH3_domain"/>
</dbReference>
<dbReference type="CDD" id="cd11525">
    <property type="entry name" value="SYLF_SH3YL1_like"/>
    <property type="match status" value="1"/>
</dbReference>
<dbReference type="PANTHER" id="PTHR15629">
    <property type="entry name" value="SH3YL1 PROTEIN"/>
    <property type="match status" value="1"/>
</dbReference>
<feature type="region of interest" description="Disordered" evidence="4">
    <location>
        <begin position="254"/>
        <end position="331"/>
    </location>
</feature>
<dbReference type="EMBL" id="JAYKXP010000005">
    <property type="protein sequence ID" value="KAK7058358.1"/>
    <property type="molecule type" value="Genomic_DNA"/>
</dbReference>
<proteinExistence type="inferred from homology"/>
<dbReference type="InterPro" id="IPR051702">
    <property type="entry name" value="SH3_domain_YSC84-like"/>
</dbReference>
<comment type="caution">
    <text evidence="6">The sequence shown here is derived from an EMBL/GenBank/DDBJ whole genome shotgun (WGS) entry which is preliminary data.</text>
</comment>
<dbReference type="GO" id="GO:0051015">
    <property type="term" value="F:actin filament binding"/>
    <property type="evidence" value="ECO:0007669"/>
    <property type="project" value="TreeGrafter"/>
</dbReference>
<accession>A0AAW0E0Q0</accession>
<dbReference type="GO" id="GO:0051017">
    <property type="term" value="P:actin filament bundle assembly"/>
    <property type="evidence" value="ECO:0007669"/>
    <property type="project" value="TreeGrafter"/>
</dbReference>
<dbReference type="InterPro" id="IPR033643">
    <property type="entry name" value="SYLF_SH3YL1-like"/>
</dbReference>
<evidence type="ECO:0000256" key="1">
    <source>
        <dbReference type="ARBA" id="ARBA00007761"/>
    </source>
</evidence>
<dbReference type="FunFam" id="2.30.30.40:FF:000100">
    <property type="entry name" value="SH3 domain-containing YSC84-like protein 1"/>
    <property type="match status" value="1"/>
</dbReference>
<dbReference type="Gene3D" id="2.30.30.40">
    <property type="entry name" value="SH3 Domains"/>
    <property type="match status" value="1"/>
</dbReference>
<dbReference type="PRINTS" id="PR00452">
    <property type="entry name" value="SH3DOMAIN"/>
</dbReference>
<keyword evidence="2 3" id="KW-0728">SH3 domain</keyword>
<evidence type="ECO:0000256" key="3">
    <source>
        <dbReference type="PROSITE-ProRule" id="PRU00192"/>
    </source>
</evidence>
<dbReference type="InterPro" id="IPR007461">
    <property type="entry name" value="Ysc84_actin-binding"/>
</dbReference>
<name>A0AAW0E0Q0_9AGAR</name>
<evidence type="ECO:0000259" key="5">
    <source>
        <dbReference type="PROSITE" id="PS50002"/>
    </source>
</evidence>
<dbReference type="Proteomes" id="UP001383192">
    <property type="component" value="Unassembled WGS sequence"/>
</dbReference>
<sequence length="476" mass="50733">MPKINTPLPQPLPKECEKAAKICQYVPFHPMIHLADPTFTIVRSFVDRGNNGLDGVVPREVIENAKGFAIFTVFKAGFVFSARAGSGIVIARLPDGSWSAPSAIGTAGLGFGGQAGAEMTDFLVVLNSRSALRSFMAAGSLTLGGNASIAVGPLGRNGEATGALNTNGKLAAMYSYSKTRGLFGGISIEGSVLVERQDANVQAYHDDSISVKKLLSGAIEPPEWASSLIRTLESCTGMPGSRKWVDDRTGSETSYAFDGLGSPGSVAPSRKLKKGEKSPFPPPSWGTPKENGGYFDHPASTQVQDDSWQKGDPTATSSFGTRFESDFTPSEELRKHKRLSYSYSHPSSESFDGFSSGSTNTHNRSMSMANPSSISRSSTTSNPFDDLDHDFTATTQRSATPHITPKPELMKPLAAHEGVGRAIALYDFKGVEPGDLSFNKGDVITITEKSDSIDDWWTGKVGAAKGIFPANFVEVV</sequence>
<feature type="domain" description="SH3" evidence="5">
    <location>
        <begin position="417"/>
        <end position="476"/>
    </location>
</feature>
<dbReference type="InterPro" id="IPR036028">
    <property type="entry name" value="SH3-like_dom_sf"/>
</dbReference>
<dbReference type="GO" id="GO:0030479">
    <property type="term" value="C:actin cortical patch"/>
    <property type="evidence" value="ECO:0007669"/>
    <property type="project" value="TreeGrafter"/>
</dbReference>
<reference evidence="6 7" key="1">
    <citation type="submission" date="2024-01" db="EMBL/GenBank/DDBJ databases">
        <title>A draft genome for a cacao thread blight-causing isolate of Paramarasmius palmivorus.</title>
        <authorList>
            <person name="Baruah I.K."/>
            <person name="Bukari Y."/>
            <person name="Amoako-Attah I."/>
            <person name="Meinhardt L.W."/>
            <person name="Bailey B.A."/>
            <person name="Cohen S.P."/>
        </authorList>
    </citation>
    <scope>NUCLEOTIDE SEQUENCE [LARGE SCALE GENOMIC DNA]</scope>
    <source>
        <strain evidence="6 7">GH-12</strain>
    </source>
</reference>
<dbReference type="PANTHER" id="PTHR15629:SF2">
    <property type="entry name" value="SH3 DOMAIN-CONTAINING YSC84-LIKE PROTEIN 1"/>
    <property type="match status" value="1"/>
</dbReference>
<feature type="compositionally biased region" description="Polar residues" evidence="4">
    <location>
        <begin position="359"/>
        <end position="371"/>
    </location>
</feature>
<keyword evidence="7" id="KW-1185">Reference proteome</keyword>
<protein>
    <recommendedName>
        <fullName evidence="5">SH3 domain-containing protein</fullName>
    </recommendedName>
</protein>
<dbReference type="AlphaFoldDB" id="A0AAW0E0Q0"/>
<feature type="region of interest" description="Disordered" evidence="4">
    <location>
        <begin position="344"/>
        <end position="387"/>
    </location>
</feature>
<feature type="compositionally biased region" description="Low complexity" evidence="4">
    <location>
        <begin position="344"/>
        <end position="358"/>
    </location>
</feature>
<dbReference type="Pfam" id="PF00018">
    <property type="entry name" value="SH3_1"/>
    <property type="match status" value="1"/>
</dbReference>
<evidence type="ECO:0000256" key="2">
    <source>
        <dbReference type="ARBA" id="ARBA00022443"/>
    </source>
</evidence>
<dbReference type="SMART" id="SM00326">
    <property type="entry name" value="SH3"/>
    <property type="match status" value="1"/>
</dbReference>
<dbReference type="GO" id="GO:0035091">
    <property type="term" value="F:phosphatidylinositol binding"/>
    <property type="evidence" value="ECO:0007669"/>
    <property type="project" value="TreeGrafter"/>
</dbReference>
<feature type="compositionally biased region" description="Low complexity" evidence="4">
    <location>
        <begin position="372"/>
        <end position="381"/>
    </location>
</feature>
<organism evidence="6 7">
    <name type="scientific">Paramarasmius palmivorus</name>
    <dbReference type="NCBI Taxonomy" id="297713"/>
    <lineage>
        <taxon>Eukaryota</taxon>
        <taxon>Fungi</taxon>
        <taxon>Dikarya</taxon>
        <taxon>Basidiomycota</taxon>
        <taxon>Agaricomycotina</taxon>
        <taxon>Agaricomycetes</taxon>
        <taxon>Agaricomycetidae</taxon>
        <taxon>Agaricales</taxon>
        <taxon>Marasmiineae</taxon>
        <taxon>Marasmiaceae</taxon>
        <taxon>Paramarasmius</taxon>
    </lineage>
</organism>
<evidence type="ECO:0000313" key="7">
    <source>
        <dbReference type="Proteomes" id="UP001383192"/>
    </source>
</evidence>
<dbReference type="CDD" id="cd11842">
    <property type="entry name" value="SH3_Ysc84p_like"/>
    <property type="match status" value="1"/>
</dbReference>
<dbReference type="GO" id="GO:0051666">
    <property type="term" value="P:actin cortical patch localization"/>
    <property type="evidence" value="ECO:0007669"/>
    <property type="project" value="TreeGrafter"/>
</dbReference>
<evidence type="ECO:0000256" key="4">
    <source>
        <dbReference type="SAM" id="MobiDB-lite"/>
    </source>
</evidence>
<evidence type="ECO:0000313" key="6">
    <source>
        <dbReference type="EMBL" id="KAK7058358.1"/>
    </source>
</evidence>
<gene>
    <name evidence="6" type="ORF">VNI00_001992</name>
</gene>
<comment type="similarity">
    <text evidence="1">Belongs to the SH3YL1 family.</text>
</comment>
<dbReference type="PROSITE" id="PS50002">
    <property type="entry name" value="SH3"/>
    <property type="match status" value="1"/>
</dbReference>
<dbReference type="SUPFAM" id="SSF50044">
    <property type="entry name" value="SH3-domain"/>
    <property type="match status" value="1"/>
</dbReference>
<dbReference type="Pfam" id="PF04366">
    <property type="entry name" value="Ysc84"/>
    <property type="match status" value="1"/>
</dbReference>